<dbReference type="Gene3D" id="2.40.70.10">
    <property type="entry name" value="Acid Proteases"/>
    <property type="match status" value="2"/>
</dbReference>
<dbReference type="InterPro" id="IPR001969">
    <property type="entry name" value="Aspartic_peptidase_AS"/>
</dbReference>
<dbReference type="GO" id="GO:0006508">
    <property type="term" value="P:proteolysis"/>
    <property type="evidence" value="ECO:0007669"/>
    <property type="project" value="UniProtKB-KW"/>
</dbReference>
<reference evidence="6" key="1">
    <citation type="submission" date="2021-02" db="EMBL/GenBank/DDBJ databases">
        <title>Genome sequence of Rhodospirillales sp. strain TMPK1 isolated from soil.</title>
        <authorList>
            <person name="Nakai R."/>
            <person name="Kusada H."/>
            <person name="Tamaki H."/>
        </authorList>
    </citation>
    <scope>NUCLEOTIDE SEQUENCE</scope>
    <source>
        <strain evidence="6">TMPK1</strain>
    </source>
</reference>
<dbReference type="PROSITE" id="PS00141">
    <property type="entry name" value="ASP_PROTEASE"/>
    <property type="match status" value="2"/>
</dbReference>
<dbReference type="SUPFAM" id="SSF50630">
    <property type="entry name" value="Acid proteases"/>
    <property type="match status" value="2"/>
</dbReference>
<evidence type="ECO:0000256" key="3">
    <source>
        <dbReference type="ARBA" id="ARBA00022750"/>
    </source>
</evidence>
<dbReference type="AlphaFoldDB" id="A0A8S8XFC9"/>
<keyword evidence="3" id="KW-0064">Aspartyl protease</keyword>
<keyword evidence="2" id="KW-0645">Protease</keyword>
<dbReference type="InterPro" id="IPR034122">
    <property type="entry name" value="Retropepsin-like_bacterial"/>
</dbReference>
<dbReference type="InterPro" id="IPR001995">
    <property type="entry name" value="Peptidase_A2_cat"/>
</dbReference>
<dbReference type="PANTHER" id="PTHR12917:SF1">
    <property type="entry name" value="AT13091P"/>
    <property type="match status" value="1"/>
</dbReference>
<name>A0A8S8XFC9_9PROT</name>
<comment type="caution">
    <text evidence="6">The sequence shown here is derived from an EMBL/GenBank/DDBJ whole genome shotgun (WGS) entry which is preliminary data.</text>
</comment>
<evidence type="ECO:0000313" key="6">
    <source>
        <dbReference type="EMBL" id="GIL40712.1"/>
    </source>
</evidence>
<gene>
    <name evidence="6" type="ORF">TMPK1_29490</name>
</gene>
<dbReference type="Pfam" id="PF13650">
    <property type="entry name" value="Asp_protease_2"/>
    <property type="match status" value="2"/>
</dbReference>
<keyword evidence="4" id="KW-0378">Hydrolase</keyword>
<organism evidence="6 7">
    <name type="scientific">Roseiterribacter gracilis</name>
    <dbReference type="NCBI Taxonomy" id="2812848"/>
    <lineage>
        <taxon>Bacteria</taxon>
        <taxon>Pseudomonadati</taxon>
        <taxon>Pseudomonadota</taxon>
        <taxon>Alphaproteobacteria</taxon>
        <taxon>Rhodospirillales</taxon>
        <taxon>Roseiterribacteraceae</taxon>
        <taxon>Roseiterribacter</taxon>
    </lineage>
</organism>
<feature type="domain" description="Peptidase A2" evidence="5">
    <location>
        <begin position="19"/>
        <end position="97"/>
    </location>
</feature>
<evidence type="ECO:0000256" key="2">
    <source>
        <dbReference type="ARBA" id="ARBA00022670"/>
    </source>
</evidence>
<dbReference type="Proteomes" id="UP000681075">
    <property type="component" value="Unassembled WGS sequence"/>
</dbReference>
<keyword evidence="7" id="KW-1185">Reference proteome</keyword>
<dbReference type="PANTHER" id="PTHR12917">
    <property type="entry name" value="ASPARTYL PROTEASE DDI-RELATED"/>
    <property type="match status" value="1"/>
</dbReference>
<dbReference type="CDD" id="cd05483">
    <property type="entry name" value="retropepsin_like_bacteria"/>
    <property type="match status" value="2"/>
</dbReference>
<dbReference type="EMBL" id="BOPV01000001">
    <property type="protein sequence ID" value="GIL40712.1"/>
    <property type="molecule type" value="Genomic_DNA"/>
</dbReference>
<dbReference type="PROSITE" id="PS50175">
    <property type="entry name" value="ASP_PROT_RETROV"/>
    <property type="match status" value="1"/>
</dbReference>
<sequence>MTVRGNQLLVDASVGGQKFKMIVDTGASVTLIDQAIAKAANLDTREAGRVTGVGGESRVDWAMMKDLVIGGFPFPDRRFLINKALGKQELSLLGFDFFSLFDVEIDVKNGKIVLFKSDGCADANMAYWAPDRADVVDIISKGTPQITVRVDGQPLTATFDTGATTTVMTARMAKFMDAAAAADAQKRSGVGIDGRKVDGYRHAFKTFEIGDELIKNPTFTVFDALNTTSTASDTRLSSKSNTDMLLGFDFLRAHHVFISNTDKKIFFTYEGSGNVFAPPSTTPASKP</sequence>
<evidence type="ECO:0000259" key="5">
    <source>
        <dbReference type="PROSITE" id="PS50175"/>
    </source>
</evidence>
<accession>A0A8S8XFC9</accession>
<dbReference type="InterPro" id="IPR021109">
    <property type="entry name" value="Peptidase_aspartic_dom_sf"/>
</dbReference>
<evidence type="ECO:0000256" key="1">
    <source>
        <dbReference type="ARBA" id="ARBA00009136"/>
    </source>
</evidence>
<proteinExistence type="inferred from homology"/>
<evidence type="ECO:0000313" key="7">
    <source>
        <dbReference type="Proteomes" id="UP000681075"/>
    </source>
</evidence>
<evidence type="ECO:0000256" key="4">
    <source>
        <dbReference type="ARBA" id="ARBA00022801"/>
    </source>
</evidence>
<protein>
    <recommendedName>
        <fullName evidence="5">Peptidase A2 domain-containing protein</fullName>
    </recommendedName>
</protein>
<dbReference type="GO" id="GO:0004190">
    <property type="term" value="F:aspartic-type endopeptidase activity"/>
    <property type="evidence" value="ECO:0007669"/>
    <property type="project" value="UniProtKB-KW"/>
</dbReference>
<comment type="similarity">
    <text evidence="1">Belongs to the DDI1 family.</text>
</comment>